<dbReference type="Proteomes" id="UP000247416">
    <property type="component" value="Unassembled WGS sequence"/>
</dbReference>
<evidence type="ECO:0000256" key="1">
    <source>
        <dbReference type="SAM" id="Phobius"/>
    </source>
</evidence>
<accession>A0A318TUJ0</accession>
<gene>
    <name evidence="2" type="ORF">BJ095_10299</name>
</gene>
<comment type="caution">
    <text evidence="2">The sequence shown here is derived from an EMBL/GenBank/DDBJ whole genome shotgun (WGS) entry which is preliminary data.</text>
</comment>
<keyword evidence="1" id="KW-1133">Transmembrane helix</keyword>
<sequence>MPDWSYHPLKEALLDKVNAKAGREFIHQSMSTVAKVPGGRSFIGFLGHMNPPHQIQKDIFQTRFSTSVGLSGVIDPKLSGLRAFQELGFGFVEIGPIVINEPHEQKEPLRENRQILFANQPEKVPLKLVIQKLTLLNIRIPVLAKIDAQVNSQELISVVQHLTPFVAGFIGTSEQLHFIDQDLARPFYVSFTAEEFNENILDELVVRSCFAGVVLTAPRQIADNYWLETANANESLVKIVKQAKEVNPELNIITSGGVETPNEAYRLVEAGSDLVMLTSGYVRAGPGLPKRINERILFEERPLQKPRWAWSLLFGLSILMGGLIALYFALTSIILPYDESFIGLTKEEILLVNPRILAFMSHDRMALAGTMISAGILYIQLARHGIKLGMHWAKITFHSAAIIGFLGILLFIGYGYFDWLHGLFWLILLPIYFFSFKEGKRVTGSPFSSHGENNTAWRIGLYGQLLFIILGFSILVGGIVISTIGVSAVFVSTDISFLCMSPEMLDNISSKLIPVIAHDRAGFGSALVSVGLLVLMLSLWGFRQGESWVWNTLAIGALPAFAAGIGTHFYIGYTNFLHLLPVYFLVVLYLVGLGLSYGFLKSNK</sequence>
<keyword evidence="1" id="KW-0472">Membrane</keyword>
<protein>
    <submittedName>
        <fullName evidence="2">Dihydroorotate dehydrogenase</fullName>
    </submittedName>
</protein>
<feature type="transmembrane region" description="Helical" evidence="1">
    <location>
        <begin position="419"/>
        <end position="436"/>
    </location>
</feature>
<dbReference type="RefSeq" id="WP_107931931.1">
    <property type="nucleotide sequence ID" value="NZ_PYWJ01000001.1"/>
</dbReference>
<proteinExistence type="predicted"/>
<dbReference type="OrthoDB" id="9802377at2"/>
<name>A0A318TUJ0_9BACL</name>
<dbReference type="EMBL" id="QJTJ01000002">
    <property type="protein sequence ID" value="PYF08334.1"/>
    <property type="molecule type" value="Genomic_DNA"/>
</dbReference>
<keyword evidence="3" id="KW-1185">Reference proteome</keyword>
<feature type="transmembrane region" description="Helical" evidence="1">
    <location>
        <begin position="521"/>
        <end position="542"/>
    </location>
</feature>
<feature type="transmembrane region" description="Helical" evidence="1">
    <location>
        <begin position="549"/>
        <end position="571"/>
    </location>
</feature>
<dbReference type="AlphaFoldDB" id="A0A318TUJ0"/>
<feature type="transmembrane region" description="Helical" evidence="1">
    <location>
        <begin position="465"/>
        <end position="491"/>
    </location>
</feature>
<dbReference type="Gene3D" id="3.20.20.70">
    <property type="entry name" value="Aldolase class I"/>
    <property type="match status" value="2"/>
</dbReference>
<feature type="transmembrane region" description="Helical" evidence="1">
    <location>
        <begin position="395"/>
        <end position="413"/>
    </location>
</feature>
<feature type="transmembrane region" description="Helical" evidence="1">
    <location>
        <begin position="365"/>
        <end position="383"/>
    </location>
</feature>
<dbReference type="SUPFAM" id="SSF51395">
    <property type="entry name" value="FMN-linked oxidoreductases"/>
    <property type="match status" value="1"/>
</dbReference>
<evidence type="ECO:0000313" key="3">
    <source>
        <dbReference type="Proteomes" id="UP000247416"/>
    </source>
</evidence>
<feature type="transmembrane region" description="Helical" evidence="1">
    <location>
        <begin position="577"/>
        <end position="600"/>
    </location>
</feature>
<reference evidence="2 3" key="1">
    <citation type="submission" date="2018-06" db="EMBL/GenBank/DDBJ databases">
        <title>Genomic Encyclopedia of Archaeal and Bacterial Type Strains, Phase II (KMG-II): from individual species to whole genera.</title>
        <authorList>
            <person name="Goeker M."/>
        </authorList>
    </citation>
    <scope>NUCLEOTIDE SEQUENCE [LARGE SCALE GENOMIC DNA]</scope>
    <source>
        <strain evidence="2 3">KACC 16626</strain>
    </source>
</reference>
<organism evidence="2 3">
    <name type="scientific">Ureibacillus chungkukjangi</name>
    <dbReference type="NCBI Taxonomy" id="1202712"/>
    <lineage>
        <taxon>Bacteria</taxon>
        <taxon>Bacillati</taxon>
        <taxon>Bacillota</taxon>
        <taxon>Bacilli</taxon>
        <taxon>Bacillales</taxon>
        <taxon>Caryophanaceae</taxon>
        <taxon>Ureibacillus</taxon>
    </lineage>
</organism>
<feature type="transmembrane region" description="Helical" evidence="1">
    <location>
        <begin position="308"/>
        <end position="330"/>
    </location>
</feature>
<keyword evidence="1" id="KW-0812">Transmembrane</keyword>
<evidence type="ECO:0000313" key="2">
    <source>
        <dbReference type="EMBL" id="PYF08334.1"/>
    </source>
</evidence>
<dbReference type="InterPro" id="IPR013785">
    <property type="entry name" value="Aldolase_TIM"/>
</dbReference>